<evidence type="ECO:0000259" key="2">
    <source>
        <dbReference type="Pfam" id="PF01425"/>
    </source>
</evidence>
<keyword evidence="4" id="KW-1185">Reference proteome</keyword>
<dbReference type="OrthoDB" id="9777859at2"/>
<accession>A0A8G2BIU9</accession>
<dbReference type="Gene3D" id="3.90.1300.10">
    <property type="entry name" value="Amidase signature (AS) domain"/>
    <property type="match status" value="1"/>
</dbReference>
<reference evidence="3 4" key="1">
    <citation type="submission" date="2016-10" db="EMBL/GenBank/DDBJ databases">
        <authorList>
            <person name="Varghese N."/>
            <person name="Submissions S."/>
        </authorList>
    </citation>
    <scope>NUCLEOTIDE SEQUENCE [LARGE SCALE GENOMIC DNA]</scope>
    <source>
        <strain evidence="3 4">DSM 18839</strain>
    </source>
</reference>
<feature type="compositionally biased region" description="Polar residues" evidence="1">
    <location>
        <begin position="142"/>
        <end position="153"/>
    </location>
</feature>
<evidence type="ECO:0000256" key="1">
    <source>
        <dbReference type="SAM" id="MobiDB-lite"/>
    </source>
</evidence>
<feature type="domain" description="Amidase" evidence="2">
    <location>
        <begin position="41"/>
        <end position="455"/>
    </location>
</feature>
<dbReference type="PANTHER" id="PTHR11895">
    <property type="entry name" value="TRANSAMIDASE"/>
    <property type="match status" value="1"/>
</dbReference>
<dbReference type="InterPro" id="IPR000120">
    <property type="entry name" value="Amidase"/>
</dbReference>
<dbReference type="InterPro" id="IPR036928">
    <property type="entry name" value="AS_sf"/>
</dbReference>
<dbReference type="GO" id="GO:0016740">
    <property type="term" value="F:transferase activity"/>
    <property type="evidence" value="ECO:0007669"/>
    <property type="project" value="UniProtKB-KW"/>
</dbReference>
<organism evidence="3 4">
    <name type="scientific">Thalassobaculum litoreum DSM 18839</name>
    <dbReference type="NCBI Taxonomy" id="1123362"/>
    <lineage>
        <taxon>Bacteria</taxon>
        <taxon>Pseudomonadati</taxon>
        <taxon>Pseudomonadota</taxon>
        <taxon>Alphaproteobacteria</taxon>
        <taxon>Rhodospirillales</taxon>
        <taxon>Thalassobaculaceae</taxon>
        <taxon>Thalassobaculum</taxon>
    </lineage>
</organism>
<dbReference type="InterPro" id="IPR023631">
    <property type="entry name" value="Amidase_dom"/>
</dbReference>
<dbReference type="Pfam" id="PF01425">
    <property type="entry name" value="Amidase"/>
    <property type="match status" value="1"/>
</dbReference>
<dbReference type="PANTHER" id="PTHR11895:SF151">
    <property type="entry name" value="GLUTAMYL-TRNA(GLN) AMIDOTRANSFERASE SUBUNIT A"/>
    <property type="match status" value="1"/>
</dbReference>
<gene>
    <name evidence="3" type="ORF">SAMN05660686_02879</name>
</gene>
<proteinExistence type="predicted"/>
<name>A0A8G2BIU9_9PROT</name>
<dbReference type="Proteomes" id="UP000198615">
    <property type="component" value="Unassembled WGS sequence"/>
</dbReference>
<dbReference type="SUPFAM" id="SSF75304">
    <property type="entry name" value="Amidase signature (AS) enzymes"/>
    <property type="match status" value="1"/>
</dbReference>
<protein>
    <submittedName>
        <fullName evidence="3">Asp-tRNAAsn/Glu-tRNAGln amidotransferase A subunit</fullName>
    </submittedName>
</protein>
<comment type="caution">
    <text evidence="3">The sequence shown here is derived from an EMBL/GenBank/DDBJ whole genome shotgun (WGS) entry which is preliminary data.</text>
</comment>
<evidence type="ECO:0000313" key="4">
    <source>
        <dbReference type="Proteomes" id="UP000198615"/>
    </source>
</evidence>
<sequence length="474" mass="49986">MNDVSGGGKGVSYDPSTFQPLTYVEGTGDFASGKDSPSAYLERCLDVISAREGTVKAWVTLNESGAKEQADASTKRWKAGEPLSPIDGMPIGVKDLYMTKDMPTQMGSPLYAGRMTGEDSAPVQALRLAGAVVLGKTVTTELGFSHPGPTTNPFDPERTPGGSSSGSAAVIGAGMVPAALGSQVVGSIIRPAGFCANTAIKPTLGALHRGERQGMSHSHLGVHAGSIADMWAVAHAISHFVGGDPGSPGLFGPQTAPVASKPQRLIVVESEGWSQTDDVTKTAFETLIDRIAASGVEIVRRAGHGDIDAFETEIAESLLLCRDICGWEMLWTLRNLAEKDVTKLSDSMRQRLSMASEMSIDDYRAALTKREAMRARFKAVAANADAMITLSSTGPAPKFVESATQEGEPGLIHTTGLPAYNAWTSAIGCPCVTVPMLSVDGMPVGVQVIGRHNEDWRTGAMARWVQDTMEPVVV</sequence>
<feature type="region of interest" description="Disordered" evidence="1">
    <location>
        <begin position="142"/>
        <end position="165"/>
    </location>
</feature>
<dbReference type="AlphaFoldDB" id="A0A8G2BIU9"/>
<keyword evidence="3" id="KW-0808">Transferase</keyword>
<dbReference type="RefSeq" id="WP_093151250.1">
    <property type="nucleotide sequence ID" value="NZ_FNBW01000008.1"/>
</dbReference>
<dbReference type="EMBL" id="FNBW01000008">
    <property type="protein sequence ID" value="SDF95273.1"/>
    <property type="molecule type" value="Genomic_DNA"/>
</dbReference>
<evidence type="ECO:0000313" key="3">
    <source>
        <dbReference type="EMBL" id="SDF95273.1"/>
    </source>
</evidence>